<accession>A0A4Y2G5V1</accession>
<proteinExistence type="predicted"/>
<protein>
    <submittedName>
        <fullName evidence="1">Uncharacterized protein</fullName>
    </submittedName>
</protein>
<sequence length="93" mass="9641">MSGSRTVRGDQKAPSNLLANSSVPGVLASVYAALYGTCIIGRTYLSCLASLIVGEGVYKGKHGVTGSGHSRTPDLGDHFGDLVTNLVTMTTNR</sequence>
<reference evidence="1 2" key="1">
    <citation type="journal article" date="2019" name="Sci. Rep.">
        <title>Orb-weaving spider Araneus ventricosus genome elucidates the spidroin gene catalogue.</title>
        <authorList>
            <person name="Kono N."/>
            <person name="Nakamura H."/>
            <person name="Ohtoshi R."/>
            <person name="Moran D.A.P."/>
            <person name="Shinohara A."/>
            <person name="Yoshida Y."/>
            <person name="Fujiwara M."/>
            <person name="Mori M."/>
            <person name="Tomita M."/>
            <person name="Arakawa K."/>
        </authorList>
    </citation>
    <scope>NUCLEOTIDE SEQUENCE [LARGE SCALE GENOMIC DNA]</scope>
</reference>
<keyword evidence="2" id="KW-1185">Reference proteome</keyword>
<dbReference type="Proteomes" id="UP000499080">
    <property type="component" value="Unassembled WGS sequence"/>
</dbReference>
<organism evidence="1 2">
    <name type="scientific">Araneus ventricosus</name>
    <name type="common">Orbweaver spider</name>
    <name type="synonym">Epeira ventricosa</name>
    <dbReference type="NCBI Taxonomy" id="182803"/>
    <lineage>
        <taxon>Eukaryota</taxon>
        <taxon>Metazoa</taxon>
        <taxon>Ecdysozoa</taxon>
        <taxon>Arthropoda</taxon>
        <taxon>Chelicerata</taxon>
        <taxon>Arachnida</taxon>
        <taxon>Araneae</taxon>
        <taxon>Araneomorphae</taxon>
        <taxon>Entelegynae</taxon>
        <taxon>Araneoidea</taxon>
        <taxon>Araneidae</taxon>
        <taxon>Araneus</taxon>
    </lineage>
</organism>
<evidence type="ECO:0000313" key="2">
    <source>
        <dbReference type="Proteomes" id="UP000499080"/>
    </source>
</evidence>
<comment type="caution">
    <text evidence="1">The sequence shown here is derived from an EMBL/GenBank/DDBJ whole genome shotgun (WGS) entry which is preliminary data.</text>
</comment>
<dbReference type="AlphaFoldDB" id="A0A4Y2G5V1"/>
<evidence type="ECO:0000313" key="1">
    <source>
        <dbReference type="EMBL" id="GBM48146.1"/>
    </source>
</evidence>
<name>A0A4Y2G5V1_ARAVE</name>
<gene>
    <name evidence="1" type="ORF">AVEN_107104_1</name>
</gene>
<dbReference type="EMBL" id="BGPR01001205">
    <property type="protein sequence ID" value="GBM48146.1"/>
    <property type="molecule type" value="Genomic_DNA"/>
</dbReference>